<proteinExistence type="predicted"/>
<dbReference type="InParanoid" id="A7SWG2"/>
<dbReference type="GO" id="GO:0070851">
    <property type="term" value="F:growth factor receptor binding"/>
    <property type="evidence" value="ECO:0000318"/>
    <property type="project" value="GO_Central"/>
</dbReference>
<dbReference type="InterPro" id="IPR029034">
    <property type="entry name" value="Cystine-knot_cytokine"/>
</dbReference>
<dbReference type="HOGENOM" id="CLU_901089_0_0_1"/>
<dbReference type="GO" id="GO:0005615">
    <property type="term" value="C:extracellular space"/>
    <property type="evidence" value="ECO:0000318"/>
    <property type="project" value="GO_Central"/>
</dbReference>
<reference evidence="3 4" key="1">
    <citation type="journal article" date="2007" name="Science">
        <title>Sea anemone genome reveals ancestral eumetazoan gene repertoire and genomic organization.</title>
        <authorList>
            <person name="Putnam N.H."/>
            <person name="Srivastava M."/>
            <person name="Hellsten U."/>
            <person name="Dirks B."/>
            <person name="Chapman J."/>
            <person name="Salamov A."/>
            <person name="Terry A."/>
            <person name="Shapiro H."/>
            <person name="Lindquist E."/>
            <person name="Kapitonov V.V."/>
            <person name="Jurka J."/>
            <person name="Genikhovich G."/>
            <person name="Grigoriev I.V."/>
            <person name="Lucas S.M."/>
            <person name="Steele R.E."/>
            <person name="Finnerty J.R."/>
            <person name="Technau U."/>
            <person name="Martindale M.Q."/>
            <person name="Rokhsar D.S."/>
        </authorList>
    </citation>
    <scope>NUCLEOTIDE SEQUENCE [LARGE SCALE GENOMIC DNA]</scope>
    <source>
        <strain evidence="4">CH2 X CH6</strain>
    </source>
</reference>
<feature type="chain" id="PRO_5002712361" evidence="2">
    <location>
        <begin position="19"/>
        <end position="309"/>
    </location>
</feature>
<dbReference type="GO" id="GO:0008284">
    <property type="term" value="P:positive regulation of cell population proliferation"/>
    <property type="evidence" value="ECO:0000318"/>
    <property type="project" value="GO_Central"/>
</dbReference>
<dbReference type="Proteomes" id="UP000001593">
    <property type="component" value="Unassembled WGS sequence"/>
</dbReference>
<dbReference type="AlphaFoldDB" id="A7SWG2"/>
<keyword evidence="1" id="KW-0812">Transmembrane</keyword>
<dbReference type="OMA" id="DYESCEC"/>
<feature type="signal peptide" evidence="2">
    <location>
        <begin position="1"/>
        <end position="18"/>
    </location>
</feature>
<keyword evidence="2" id="KW-0732">Signal</keyword>
<accession>A7SWG2</accession>
<keyword evidence="1" id="KW-0472">Membrane</keyword>
<organism evidence="3 4">
    <name type="scientific">Nematostella vectensis</name>
    <name type="common">Starlet sea anemone</name>
    <dbReference type="NCBI Taxonomy" id="45351"/>
    <lineage>
        <taxon>Eukaryota</taxon>
        <taxon>Metazoa</taxon>
        <taxon>Cnidaria</taxon>
        <taxon>Anthozoa</taxon>
        <taxon>Hexacorallia</taxon>
        <taxon>Actiniaria</taxon>
        <taxon>Edwardsiidae</taxon>
        <taxon>Nematostella</taxon>
    </lineage>
</organism>
<feature type="transmembrane region" description="Helical" evidence="1">
    <location>
        <begin position="213"/>
        <end position="236"/>
    </location>
</feature>
<protein>
    <submittedName>
        <fullName evidence="3">Uncharacterized protein</fullName>
    </submittedName>
</protein>
<gene>
    <name evidence="3" type="ORF">NEMVEDRAFT_v1g218543</name>
</gene>
<evidence type="ECO:0000256" key="1">
    <source>
        <dbReference type="SAM" id="Phobius"/>
    </source>
</evidence>
<keyword evidence="4" id="KW-1185">Reference proteome</keyword>
<dbReference type="SUPFAM" id="SSF57501">
    <property type="entry name" value="Cystine-knot cytokines"/>
    <property type="match status" value="1"/>
</dbReference>
<keyword evidence="1" id="KW-1133">Transmembrane helix</keyword>
<dbReference type="GO" id="GO:0030335">
    <property type="term" value="P:positive regulation of cell migration"/>
    <property type="evidence" value="ECO:0000318"/>
    <property type="project" value="GO_Central"/>
</dbReference>
<dbReference type="EMBL" id="DS469859">
    <property type="protein sequence ID" value="EDO31947.1"/>
    <property type="molecule type" value="Genomic_DNA"/>
</dbReference>
<sequence>MAVGVFLLVGTVITNAYAVGSGIGEPAYCTTRPQALPVDPIHNRYLPYFALIYQCGGGCLGSPKILTCRNISSEEVFVDVLDEITLSMVRLKMYNHTKCNCGCTTSPMDCSQHQRFDENQCRCTCDLPDAPCEKDFIWDKDLCKCRCNRAPIPCGDDSKIRLWDEESCGCTCSQRVVKRCARKNKDLDLSTCQCVDVQALQRVNQSNESRDRMYITFLVLCGFCIIVLVCIMVHYIRKSPGDVRKLPEKTRLDSNSNGSIALGSILNSYQDTCVISHSHMTHLGATVALWETSQVTHLKASIASKIDSD</sequence>
<dbReference type="PhylomeDB" id="A7SWG2"/>
<evidence type="ECO:0000313" key="3">
    <source>
        <dbReference type="EMBL" id="EDO31947.1"/>
    </source>
</evidence>
<dbReference type="Gene3D" id="2.10.90.10">
    <property type="entry name" value="Cystine-knot cytokines"/>
    <property type="match status" value="1"/>
</dbReference>
<name>A7SWG2_NEMVE</name>
<evidence type="ECO:0000313" key="4">
    <source>
        <dbReference type="Proteomes" id="UP000001593"/>
    </source>
</evidence>
<evidence type="ECO:0000256" key="2">
    <source>
        <dbReference type="SAM" id="SignalP"/>
    </source>
</evidence>